<comment type="similarity">
    <text evidence="2">Belongs to the UPF0073 (Hly-III) family.</text>
</comment>
<keyword evidence="3" id="KW-1003">Cell membrane</keyword>
<keyword evidence="6 8" id="KW-0472">Membrane</keyword>
<dbReference type="Pfam" id="PF03006">
    <property type="entry name" value="HlyIII"/>
    <property type="match status" value="1"/>
</dbReference>
<evidence type="ECO:0000256" key="1">
    <source>
        <dbReference type="ARBA" id="ARBA00004651"/>
    </source>
</evidence>
<evidence type="ECO:0000256" key="8">
    <source>
        <dbReference type="SAM" id="Phobius"/>
    </source>
</evidence>
<proteinExistence type="inferred from homology"/>
<protein>
    <submittedName>
        <fullName evidence="9">Hemolysin III family protein</fullName>
    </submittedName>
</protein>
<feature type="transmembrane region" description="Helical" evidence="8">
    <location>
        <begin position="34"/>
        <end position="59"/>
    </location>
</feature>
<evidence type="ECO:0000256" key="6">
    <source>
        <dbReference type="ARBA" id="ARBA00023136"/>
    </source>
</evidence>
<comment type="caution">
    <text evidence="9">The sequence shown here is derived from an EMBL/GenBank/DDBJ whole genome shotgun (WGS) entry which is preliminary data.</text>
</comment>
<gene>
    <name evidence="9" type="ORF">GCM10025770_18290</name>
</gene>
<feature type="transmembrane region" description="Helical" evidence="8">
    <location>
        <begin position="129"/>
        <end position="148"/>
    </location>
</feature>
<feature type="region of interest" description="Disordered" evidence="7">
    <location>
        <begin position="1"/>
        <end position="26"/>
    </location>
</feature>
<dbReference type="Proteomes" id="UP001500547">
    <property type="component" value="Unassembled WGS sequence"/>
</dbReference>
<keyword evidence="4 8" id="KW-0812">Transmembrane</keyword>
<dbReference type="EMBL" id="BAABLD010000008">
    <property type="protein sequence ID" value="GAA5164423.1"/>
    <property type="molecule type" value="Genomic_DNA"/>
</dbReference>
<dbReference type="InterPro" id="IPR004254">
    <property type="entry name" value="AdipoR/HlyIII-related"/>
</dbReference>
<sequence length="234" mass="25144">MLPQTSIQSSAQASHHSTTAARPSRRPQSLAEEIANSISHGLGLLLSIAAAPVLIVMTLRSGDTASLIGVSIFTASMLLLYLFSTLYHALPPGPSKHLFHKLDHAAIYLLIAGTYTPFTLGVLSGAWGWTLFGLIWGMAAIGLVMKLFNGLANRYVSIGLYLMMGWLIVVAAAPMIARVPLPGLLWLLAGGLAYTGGVAFYALSARHRFFHFIWHLFVMTGTACHYFAVLGYAG</sequence>
<dbReference type="PANTHER" id="PTHR20855">
    <property type="entry name" value="ADIPOR/PROGESTIN RECEPTOR-RELATED"/>
    <property type="match status" value="1"/>
</dbReference>
<evidence type="ECO:0000256" key="7">
    <source>
        <dbReference type="SAM" id="MobiDB-lite"/>
    </source>
</evidence>
<feature type="transmembrane region" description="Helical" evidence="8">
    <location>
        <begin position="65"/>
        <end position="84"/>
    </location>
</feature>
<organism evidence="9 10">
    <name type="scientific">Viridibacterium curvum</name>
    <dbReference type="NCBI Taxonomy" id="1101404"/>
    <lineage>
        <taxon>Bacteria</taxon>
        <taxon>Pseudomonadati</taxon>
        <taxon>Pseudomonadota</taxon>
        <taxon>Betaproteobacteria</taxon>
        <taxon>Rhodocyclales</taxon>
        <taxon>Rhodocyclaceae</taxon>
        <taxon>Viridibacterium</taxon>
    </lineage>
</organism>
<evidence type="ECO:0000313" key="9">
    <source>
        <dbReference type="EMBL" id="GAA5164423.1"/>
    </source>
</evidence>
<evidence type="ECO:0000256" key="5">
    <source>
        <dbReference type="ARBA" id="ARBA00022989"/>
    </source>
</evidence>
<comment type="subcellular location">
    <subcellularLocation>
        <location evidence="1">Cell membrane</location>
        <topology evidence="1">Multi-pass membrane protein</topology>
    </subcellularLocation>
</comment>
<keyword evidence="10" id="KW-1185">Reference proteome</keyword>
<feature type="compositionally biased region" description="Low complexity" evidence="7">
    <location>
        <begin position="1"/>
        <end position="21"/>
    </location>
</feature>
<feature type="transmembrane region" description="Helical" evidence="8">
    <location>
        <begin position="183"/>
        <end position="203"/>
    </location>
</feature>
<feature type="transmembrane region" description="Helical" evidence="8">
    <location>
        <begin position="212"/>
        <end position="233"/>
    </location>
</feature>
<evidence type="ECO:0000256" key="3">
    <source>
        <dbReference type="ARBA" id="ARBA00022475"/>
    </source>
</evidence>
<feature type="transmembrane region" description="Helical" evidence="8">
    <location>
        <begin position="155"/>
        <end position="177"/>
    </location>
</feature>
<dbReference type="InterPro" id="IPR005744">
    <property type="entry name" value="Hy-lIII"/>
</dbReference>
<dbReference type="PANTHER" id="PTHR20855:SF3">
    <property type="entry name" value="LD03007P"/>
    <property type="match status" value="1"/>
</dbReference>
<evidence type="ECO:0000256" key="2">
    <source>
        <dbReference type="ARBA" id="ARBA00008488"/>
    </source>
</evidence>
<name>A0ABP9QMU1_9RHOO</name>
<evidence type="ECO:0000313" key="10">
    <source>
        <dbReference type="Proteomes" id="UP001500547"/>
    </source>
</evidence>
<dbReference type="RefSeq" id="WP_345532609.1">
    <property type="nucleotide sequence ID" value="NZ_BAABLD010000008.1"/>
</dbReference>
<accession>A0ABP9QMU1</accession>
<dbReference type="NCBIfam" id="TIGR01065">
    <property type="entry name" value="hlyIII"/>
    <property type="match status" value="1"/>
</dbReference>
<reference evidence="10" key="1">
    <citation type="journal article" date="2019" name="Int. J. Syst. Evol. Microbiol.">
        <title>The Global Catalogue of Microorganisms (GCM) 10K type strain sequencing project: providing services to taxonomists for standard genome sequencing and annotation.</title>
        <authorList>
            <consortium name="The Broad Institute Genomics Platform"/>
            <consortium name="The Broad Institute Genome Sequencing Center for Infectious Disease"/>
            <person name="Wu L."/>
            <person name="Ma J."/>
        </authorList>
    </citation>
    <scope>NUCLEOTIDE SEQUENCE [LARGE SCALE GENOMIC DNA]</scope>
    <source>
        <strain evidence="10">JCM 18715</strain>
    </source>
</reference>
<evidence type="ECO:0000256" key="4">
    <source>
        <dbReference type="ARBA" id="ARBA00022692"/>
    </source>
</evidence>
<keyword evidence="5 8" id="KW-1133">Transmembrane helix</keyword>